<dbReference type="RefSeq" id="WP_053378871.1">
    <property type="nucleotide sequence ID" value="NZ_CP011801.1"/>
</dbReference>
<dbReference type="STRING" id="42253.NITMOv2_1116"/>
<keyword evidence="3" id="KW-1185">Reference proteome</keyword>
<sequence length="370" mass="43040">MFGSHSQGIEVSRQNLYEQVWSTPMTKLAEKYGISDVGLAKICKKLNLPYPGRGYWRRKETGKAVEQLPLPPNADPSKESVTIYPSAQPEVAMEFSADTIQRVEAELTERKKIVVPERLLNPHRLLKDRLSEWRKPQVDEYGAIVSGNIRQLGMRVSPKSLDRAFRIMDTLFKALESRSYQVGIQDGFHKTLGVRISGEWIEFGLEERFTRIDNPDHNNARVEYWMRGRYRYIPTGSLFLRIGRWGMDGLQRSWNDGKTVTLESCLNDFVVGLLKVAEAEKGRRVEREEQQRRWLEAERRRQEESERRQALEQEIEKWAKARQLRAYLAAKRKTYVTKHGELPVGSKAEQWFAWAHWYADCLDPLVSDQG</sequence>
<reference evidence="2 3" key="1">
    <citation type="journal article" date="2015" name="Proc. Natl. Acad. Sci. U.S.A.">
        <title>Expanded metabolic versatility of ubiquitous nitrite-oxidizing bacteria from the genus Nitrospira.</title>
        <authorList>
            <person name="Koch H."/>
            <person name="Lucker S."/>
            <person name="Albertsen M."/>
            <person name="Kitzinger K."/>
            <person name="Herbold C."/>
            <person name="Spieck E."/>
            <person name="Nielsen P.H."/>
            <person name="Wagner M."/>
            <person name="Daims H."/>
        </authorList>
    </citation>
    <scope>NUCLEOTIDE SEQUENCE [LARGE SCALE GENOMIC DNA]</scope>
    <source>
        <strain evidence="2 3">NSP M-1</strain>
    </source>
</reference>
<dbReference type="EMBL" id="CP011801">
    <property type="protein sequence ID" value="ALA57547.1"/>
    <property type="molecule type" value="Genomic_DNA"/>
</dbReference>
<dbReference type="KEGG" id="nmv:NITMOv2_1116"/>
<evidence type="ECO:0000313" key="3">
    <source>
        <dbReference type="Proteomes" id="UP000069205"/>
    </source>
</evidence>
<feature type="coiled-coil region" evidence="1">
    <location>
        <begin position="285"/>
        <end position="321"/>
    </location>
</feature>
<dbReference type="Proteomes" id="UP000069205">
    <property type="component" value="Chromosome"/>
</dbReference>
<evidence type="ECO:0000256" key="1">
    <source>
        <dbReference type="SAM" id="Coils"/>
    </source>
</evidence>
<organism evidence="2 3">
    <name type="scientific">Nitrospira moscoviensis</name>
    <dbReference type="NCBI Taxonomy" id="42253"/>
    <lineage>
        <taxon>Bacteria</taxon>
        <taxon>Pseudomonadati</taxon>
        <taxon>Nitrospirota</taxon>
        <taxon>Nitrospiria</taxon>
        <taxon>Nitrospirales</taxon>
        <taxon>Nitrospiraceae</taxon>
        <taxon>Nitrospira</taxon>
    </lineage>
</organism>
<keyword evidence="1" id="KW-0175">Coiled coil</keyword>
<name>A0A0K2GAC4_NITMO</name>
<evidence type="ECO:0000313" key="2">
    <source>
        <dbReference type="EMBL" id="ALA57547.1"/>
    </source>
</evidence>
<protein>
    <submittedName>
        <fullName evidence="2">Uncharacterized protein</fullName>
    </submittedName>
</protein>
<proteinExistence type="predicted"/>
<dbReference type="AlphaFoldDB" id="A0A0K2GAC4"/>
<dbReference type="OrthoDB" id="9777694at2"/>
<dbReference type="PATRIC" id="fig|42253.5.peg.1101"/>
<accession>A0A0K2GAC4</accession>
<gene>
    <name evidence="2" type="ORF">NITMOv2_1116</name>
</gene>